<dbReference type="InterPro" id="IPR002347">
    <property type="entry name" value="SDR_fam"/>
</dbReference>
<dbReference type="Gene3D" id="3.40.50.720">
    <property type="entry name" value="NAD(P)-binding Rossmann-like Domain"/>
    <property type="match status" value="1"/>
</dbReference>
<evidence type="ECO:0000313" key="6">
    <source>
        <dbReference type="Proteomes" id="UP000799424"/>
    </source>
</evidence>
<dbReference type="Pfam" id="PF13561">
    <property type="entry name" value="adh_short_C2"/>
    <property type="match status" value="1"/>
</dbReference>
<gene>
    <name evidence="5" type="ORF">CC86DRAFT_438787</name>
</gene>
<dbReference type="GO" id="GO:0016491">
    <property type="term" value="F:oxidoreductase activity"/>
    <property type="evidence" value="ECO:0007669"/>
    <property type="project" value="UniProtKB-KW"/>
</dbReference>
<dbReference type="EMBL" id="MU006223">
    <property type="protein sequence ID" value="KAF2827921.1"/>
    <property type="molecule type" value="Genomic_DNA"/>
</dbReference>
<feature type="transmembrane region" description="Helical" evidence="4">
    <location>
        <begin position="187"/>
        <end position="212"/>
    </location>
</feature>
<dbReference type="PRINTS" id="PR00081">
    <property type="entry name" value="GDHRDH"/>
</dbReference>
<keyword evidence="4" id="KW-0812">Transmembrane</keyword>
<dbReference type="AlphaFoldDB" id="A0A6A7A3P6"/>
<sequence>MSNLDISNLFSVKDMVFVITGGGSGIGAMFAKALATNHASKVYILGRRLPALEATASTFPNTIIPIQCDITSKPSLSAAAARIAQASGFVNCVVANSGATGPVLSGLPKDRAPSLQEVQTYLWDTPMEDFTQAFEVNTTACFYTLVAFLGLLGKGNESGVARERGVKSQFVVTTSIGAFSRRPGMGFAYAASKMAVSFLGLWLAFLLTRLVISGSDWRLDIRANSFCPGVYPSDMSKGMMGENDITKEGSVSPDTVPLTRAGTEEDAGGALLFMCSRAGAYINGNVLISDGGRMSIVPATY</sequence>
<dbReference type="OrthoDB" id="2898618at2759"/>
<keyword evidence="6" id="KW-1185">Reference proteome</keyword>
<dbReference type="SUPFAM" id="SSF51735">
    <property type="entry name" value="NAD(P)-binding Rossmann-fold domains"/>
    <property type="match status" value="1"/>
</dbReference>
<name>A0A6A7A3P6_9PLEO</name>
<dbReference type="PROSITE" id="PS00061">
    <property type="entry name" value="ADH_SHORT"/>
    <property type="match status" value="1"/>
</dbReference>
<reference evidence="5" key="1">
    <citation type="journal article" date="2020" name="Stud. Mycol.">
        <title>101 Dothideomycetes genomes: a test case for predicting lifestyles and emergence of pathogens.</title>
        <authorList>
            <person name="Haridas S."/>
            <person name="Albert R."/>
            <person name="Binder M."/>
            <person name="Bloem J."/>
            <person name="Labutti K."/>
            <person name="Salamov A."/>
            <person name="Andreopoulos B."/>
            <person name="Baker S."/>
            <person name="Barry K."/>
            <person name="Bills G."/>
            <person name="Bluhm B."/>
            <person name="Cannon C."/>
            <person name="Castanera R."/>
            <person name="Culley D."/>
            <person name="Daum C."/>
            <person name="Ezra D."/>
            <person name="Gonzalez J."/>
            <person name="Henrissat B."/>
            <person name="Kuo A."/>
            <person name="Liang C."/>
            <person name="Lipzen A."/>
            <person name="Lutzoni F."/>
            <person name="Magnuson J."/>
            <person name="Mondo S."/>
            <person name="Nolan M."/>
            <person name="Ohm R."/>
            <person name="Pangilinan J."/>
            <person name="Park H.-J."/>
            <person name="Ramirez L."/>
            <person name="Alfaro M."/>
            <person name="Sun H."/>
            <person name="Tritt A."/>
            <person name="Yoshinaga Y."/>
            <person name="Zwiers L.-H."/>
            <person name="Turgeon B."/>
            <person name="Goodwin S."/>
            <person name="Spatafora J."/>
            <person name="Crous P."/>
            <person name="Grigoriev I."/>
        </authorList>
    </citation>
    <scope>NUCLEOTIDE SEQUENCE</scope>
    <source>
        <strain evidence="5">CBS 113818</strain>
    </source>
</reference>
<keyword evidence="4" id="KW-0472">Membrane</keyword>
<organism evidence="5 6">
    <name type="scientific">Ophiobolus disseminans</name>
    <dbReference type="NCBI Taxonomy" id="1469910"/>
    <lineage>
        <taxon>Eukaryota</taxon>
        <taxon>Fungi</taxon>
        <taxon>Dikarya</taxon>
        <taxon>Ascomycota</taxon>
        <taxon>Pezizomycotina</taxon>
        <taxon>Dothideomycetes</taxon>
        <taxon>Pleosporomycetidae</taxon>
        <taxon>Pleosporales</taxon>
        <taxon>Pleosporineae</taxon>
        <taxon>Phaeosphaeriaceae</taxon>
        <taxon>Ophiobolus</taxon>
    </lineage>
</organism>
<dbReference type="InterPro" id="IPR020904">
    <property type="entry name" value="Sc_DH/Rdtase_CS"/>
</dbReference>
<evidence type="ECO:0000313" key="5">
    <source>
        <dbReference type="EMBL" id="KAF2827921.1"/>
    </source>
</evidence>
<keyword evidence="4" id="KW-1133">Transmembrane helix</keyword>
<evidence type="ECO:0000256" key="4">
    <source>
        <dbReference type="SAM" id="Phobius"/>
    </source>
</evidence>
<evidence type="ECO:0000256" key="1">
    <source>
        <dbReference type="ARBA" id="ARBA00006484"/>
    </source>
</evidence>
<dbReference type="InterPro" id="IPR036291">
    <property type="entry name" value="NAD(P)-bd_dom_sf"/>
</dbReference>
<comment type="similarity">
    <text evidence="1">Belongs to the short-chain dehydrogenases/reductases (SDR) family.</text>
</comment>
<proteinExistence type="inferred from homology"/>
<dbReference type="InterPro" id="IPR052178">
    <property type="entry name" value="Sec_Metab_Biosynth_SDR"/>
</dbReference>
<accession>A0A6A7A3P6</accession>
<keyword evidence="2" id="KW-0521">NADP</keyword>
<evidence type="ECO:0000256" key="2">
    <source>
        <dbReference type="ARBA" id="ARBA00022857"/>
    </source>
</evidence>
<dbReference type="PANTHER" id="PTHR43618">
    <property type="entry name" value="7-ALPHA-HYDROXYSTEROID DEHYDROGENASE"/>
    <property type="match status" value="1"/>
</dbReference>
<evidence type="ECO:0000256" key="3">
    <source>
        <dbReference type="ARBA" id="ARBA00023002"/>
    </source>
</evidence>
<dbReference type="Proteomes" id="UP000799424">
    <property type="component" value="Unassembled WGS sequence"/>
</dbReference>
<dbReference type="CDD" id="cd05233">
    <property type="entry name" value="SDR_c"/>
    <property type="match status" value="1"/>
</dbReference>
<protein>
    <submittedName>
        <fullName evidence="5">Short chain dehydrogenase/reductase family</fullName>
    </submittedName>
</protein>
<keyword evidence="3" id="KW-0560">Oxidoreductase</keyword>
<dbReference type="PANTHER" id="PTHR43618:SF18">
    <property type="entry name" value="SHORT CHAIN DEHYDROGENASE_REDUCTASE FAMILY (AFU_ORTHOLOGUE AFUA_5G12480)"/>
    <property type="match status" value="1"/>
</dbReference>